<feature type="domain" description="TraI-like middle" evidence="3">
    <location>
        <begin position="173"/>
        <end position="239"/>
    </location>
</feature>
<dbReference type="InterPro" id="IPR054462">
    <property type="entry name" value="TraI_M"/>
</dbReference>
<dbReference type="Pfam" id="PF22863">
    <property type="entry name" value="TraI_middle"/>
    <property type="match status" value="1"/>
</dbReference>
<name>A0ABV7JDT1_9SPHI</name>
<proteinExistence type="predicted"/>
<gene>
    <name evidence="4" type="ORF">ACFOET_01410</name>
</gene>
<feature type="compositionally biased region" description="Basic and acidic residues" evidence="1">
    <location>
        <begin position="314"/>
        <end position="324"/>
    </location>
</feature>
<evidence type="ECO:0000313" key="4">
    <source>
        <dbReference type="EMBL" id="MFC3196260.1"/>
    </source>
</evidence>
<protein>
    <submittedName>
        <fullName evidence="4">Relaxase/mobilization nuclease domain-containing protein</fullName>
    </submittedName>
</protein>
<dbReference type="InterPro" id="IPR005094">
    <property type="entry name" value="Endonuclease_MobA/VirD2"/>
</dbReference>
<dbReference type="Proteomes" id="UP001595526">
    <property type="component" value="Unassembled WGS sequence"/>
</dbReference>
<feature type="region of interest" description="Disordered" evidence="1">
    <location>
        <begin position="295"/>
        <end position="324"/>
    </location>
</feature>
<accession>A0ABV7JDT1</accession>
<sequence length="324" mass="37274">MIAKVLTGKSFGGCVRYLLEREQAKVIDAVGVRDYDVKSIIDDLNAQRKLRPTLGNAVGHTVLSWSSEDSGKLTVEKMAEHAREYMAKMGIKDTQYLTVLHTDKLHPHVHIVYNRVDNIGKTINNYNHWQKSHKVCREMTERYSYHFGKGKEQMNRQALRGNDKLRYEIYDVLKATLQQATSWKQLKKLLHAKGIAIHYKYRSGTNEIQGISFEKDGVRFKGSDIDRQYSYGNINNQLNGNRQQMAETPSAGRSLADEIRDILREQDTSQHAQQPDEASQFTDLLGTLLDGVQIYNDPDPVGDAEKHRRKRKKREAEQSRGMRR</sequence>
<organism evidence="4 5">
    <name type="scientific">Parapedobacter deserti</name>
    <dbReference type="NCBI Taxonomy" id="1912957"/>
    <lineage>
        <taxon>Bacteria</taxon>
        <taxon>Pseudomonadati</taxon>
        <taxon>Bacteroidota</taxon>
        <taxon>Sphingobacteriia</taxon>
        <taxon>Sphingobacteriales</taxon>
        <taxon>Sphingobacteriaceae</taxon>
        <taxon>Parapedobacter</taxon>
    </lineage>
</organism>
<feature type="domain" description="MobA/VirD2-like nuclease" evidence="2">
    <location>
        <begin position="17"/>
        <end position="144"/>
    </location>
</feature>
<evidence type="ECO:0000313" key="5">
    <source>
        <dbReference type="Proteomes" id="UP001595526"/>
    </source>
</evidence>
<evidence type="ECO:0000259" key="2">
    <source>
        <dbReference type="Pfam" id="PF03432"/>
    </source>
</evidence>
<keyword evidence="5" id="KW-1185">Reference proteome</keyword>
<dbReference type="RefSeq" id="WP_379018799.1">
    <property type="nucleotide sequence ID" value="NZ_JBHRTA010000004.1"/>
</dbReference>
<evidence type="ECO:0000256" key="1">
    <source>
        <dbReference type="SAM" id="MobiDB-lite"/>
    </source>
</evidence>
<comment type="caution">
    <text evidence="4">The sequence shown here is derived from an EMBL/GenBank/DDBJ whole genome shotgun (WGS) entry which is preliminary data.</text>
</comment>
<reference evidence="5" key="1">
    <citation type="journal article" date="2019" name="Int. J. Syst. Evol. Microbiol.">
        <title>The Global Catalogue of Microorganisms (GCM) 10K type strain sequencing project: providing services to taxonomists for standard genome sequencing and annotation.</title>
        <authorList>
            <consortium name="The Broad Institute Genomics Platform"/>
            <consortium name="The Broad Institute Genome Sequencing Center for Infectious Disease"/>
            <person name="Wu L."/>
            <person name="Ma J."/>
        </authorList>
    </citation>
    <scope>NUCLEOTIDE SEQUENCE [LARGE SCALE GENOMIC DNA]</scope>
    <source>
        <strain evidence="5">KCTC 52416</strain>
    </source>
</reference>
<dbReference type="Pfam" id="PF03432">
    <property type="entry name" value="Relaxase"/>
    <property type="match status" value="1"/>
</dbReference>
<evidence type="ECO:0000259" key="3">
    <source>
        <dbReference type="Pfam" id="PF22863"/>
    </source>
</evidence>
<dbReference type="EMBL" id="JBHRTA010000004">
    <property type="protein sequence ID" value="MFC3196260.1"/>
    <property type="molecule type" value="Genomic_DNA"/>
</dbReference>